<reference evidence="2" key="1">
    <citation type="journal article" date="2023" name="Nat. Plants">
        <title>Single-cell RNA sequencing provides a high-resolution roadmap for understanding the multicellular compartmentation of specialized metabolism.</title>
        <authorList>
            <person name="Sun S."/>
            <person name="Shen X."/>
            <person name="Li Y."/>
            <person name="Li Y."/>
            <person name="Wang S."/>
            <person name="Li R."/>
            <person name="Zhang H."/>
            <person name="Shen G."/>
            <person name="Guo B."/>
            <person name="Wei J."/>
            <person name="Xu J."/>
            <person name="St-Pierre B."/>
            <person name="Chen S."/>
            <person name="Sun C."/>
        </authorList>
    </citation>
    <scope>NUCLEOTIDE SEQUENCE [LARGE SCALE GENOMIC DNA]</scope>
</reference>
<name>A0ACC0B0W3_CATRO</name>
<evidence type="ECO:0000313" key="2">
    <source>
        <dbReference type="Proteomes" id="UP001060085"/>
    </source>
</evidence>
<evidence type="ECO:0000313" key="1">
    <source>
        <dbReference type="EMBL" id="KAI5666389.1"/>
    </source>
</evidence>
<protein>
    <submittedName>
        <fullName evidence="1">Uncharacterized protein</fullName>
    </submittedName>
</protein>
<proteinExistence type="predicted"/>
<dbReference type="EMBL" id="CM044704">
    <property type="protein sequence ID" value="KAI5666389.1"/>
    <property type="molecule type" value="Genomic_DNA"/>
</dbReference>
<dbReference type="Proteomes" id="UP001060085">
    <property type="component" value="Linkage Group LG04"/>
</dbReference>
<organism evidence="1 2">
    <name type="scientific">Catharanthus roseus</name>
    <name type="common">Madagascar periwinkle</name>
    <name type="synonym">Vinca rosea</name>
    <dbReference type="NCBI Taxonomy" id="4058"/>
    <lineage>
        <taxon>Eukaryota</taxon>
        <taxon>Viridiplantae</taxon>
        <taxon>Streptophyta</taxon>
        <taxon>Embryophyta</taxon>
        <taxon>Tracheophyta</taxon>
        <taxon>Spermatophyta</taxon>
        <taxon>Magnoliopsida</taxon>
        <taxon>eudicotyledons</taxon>
        <taxon>Gunneridae</taxon>
        <taxon>Pentapetalae</taxon>
        <taxon>asterids</taxon>
        <taxon>lamiids</taxon>
        <taxon>Gentianales</taxon>
        <taxon>Apocynaceae</taxon>
        <taxon>Rauvolfioideae</taxon>
        <taxon>Vinceae</taxon>
        <taxon>Catharanthinae</taxon>
        <taxon>Catharanthus</taxon>
    </lineage>
</organism>
<accession>A0ACC0B0W3</accession>
<keyword evidence="2" id="KW-1185">Reference proteome</keyword>
<comment type="caution">
    <text evidence="1">The sequence shown here is derived from an EMBL/GenBank/DDBJ whole genome shotgun (WGS) entry which is preliminary data.</text>
</comment>
<gene>
    <name evidence="1" type="ORF">M9H77_16242</name>
</gene>
<sequence length="278" mass="31934">MSKISRSRNKRLDKTCDVPAPTQRKKVKASDWEQTGPTKGGSVNSELIPSYNRALLKCQSHYMALTGYLMLLLAPEVHCLLVTELQVTYSIYWVASSLFTDKSGNIVSLKLWPLAWIYMYFPMFAPTVRPGTQSCKPYIQQYPMLGYKIEHKLLDICLQLDTMLADEFRQCIPAHPIQPMEARKPANNRMYVVRNLFLEALWLEAPSHLLTETWTSVPAIPPSNPLNIPRRFHVPVDPPMPPQALLDLVARKARREDAEKEEKFDSIADLLMRHYHTI</sequence>